<evidence type="ECO:0000256" key="4">
    <source>
        <dbReference type="ARBA" id="ARBA00022691"/>
    </source>
</evidence>
<dbReference type="Proteomes" id="UP001501303">
    <property type="component" value="Unassembled WGS sequence"/>
</dbReference>
<dbReference type="InterPro" id="IPR034505">
    <property type="entry name" value="Coproporphyrinogen-III_oxidase"/>
</dbReference>
<dbReference type="SFLD" id="SFLDG01065">
    <property type="entry name" value="anaerobic_coproporphyrinogen-I"/>
    <property type="match status" value="1"/>
</dbReference>
<keyword evidence="7 9" id="KW-0411">Iron-sulfur</keyword>
<dbReference type="CDD" id="cd01335">
    <property type="entry name" value="Radical_SAM"/>
    <property type="match status" value="1"/>
</dbReference>
<feature type="domain" description="Radical SAM core" evidence="10">
    <location>
        <begin position="24"/>
        <end position="270"/>
    </location>
</feature>
<dbReference type="InterPro" id="IPR058240">
    <property type="entry name" value="rSAM_sf"/>
</dbReference>
<evidence type="ECO:0000256" key="6">
    <source>
        <dbReference type="ARBA" id="ARBA00023004"/>
    </source>
</evidence>
<keyword evidence="9" id="KW-0004">4Fe-4S</keyword>
<dbReference type="PANTHER" id="PTHR13932">
    <property type="entry name" value="COPROPORPHYRINIGEN III OXIDASE"/>
    <property type="match status" value="1"/>
</dbReference>
<evidence type="ECO:0000256" key="8">
    <source>
        <dbReference type="ARBA" id="ARBA00023186"/>
    </source>
</evidence>
<keyword evidence="4 9" id="KW-0949">S-adenosyl-L-methionine</keyword>
<keyword evidence="9" id="KW-0963">Cytoplasm</keyword>
<dbReference type="RefSeq" id="WP_344263876.1">
    <property type="nucleotide sequence ID" value="NZ_BAAAMJ010000043.1"/>
</dbReference>
<evidence type="ECO:0000256" key="7">
    <source>
        <dbReference type="ARBA" id="ARBA00023014"/>
    </source>
</evidence>
<keyword evidence="3 9" id="KW-0349">Heme</keyword>
<comment type="caution">
    <text evidence="11">The sequence shown here is derived from an EMBL/GenBank/DDBJ whole genome shotgun (WGS) entry which is preliminary data.</text>
</comment>
<keyword evidence="8 9" id="KW-0143">Chaperone</keyword>
<dbReference type="PANTHER" id="PTHR13932:SF5">
    <property type="entry name" value="RADICAL S-ADENOSYL METHIONINE DOMAIN-CONTAINING PROTEIN 1, MITOCHONDRIAL"/>
    <property type="match status" value="1"/>
</dbReference>
<evidence type="ECO:0000313" key="11">
    <source>
        <dbReference type="EMBL" id="GAA1925691.1"/>
    </source>
</evidence>
<keyword evidence="5 9" id="KW-0479">Metal-binding</keyword>
<dbReference type="SMART" id="SM00729">
    <property type="entry name" value="Elp3"/>
    <property type="match status" value="1"/>
</dbReference>
<dbReference type="InterPro" id="IPR004559">
    <property type="entry name" value="HemW-like"/>
</dbReference>
<dbReference type="InterPro" id="IPR013785">
    <property type="entry name" value="Aldolase_TIM"/>
</dbReference>
<dbReference type="NCBIfam" id="TIGR00539">
    <property type="entry name" value="hemN_rel"/>
    <property type="match status" value="1"/>
</dbReference>
<sequence>MPSALPDGEAVPDDGALPASALAGAADRPLAFYLHVPFCATRCGYCDFNTYTASELRGPGGAAASRENYARVLTEEVRLARTVLGDDPRAVRTVFVGGGTPTLLPPDDLALMLDAVRQEFGLADDAEITTEANPESVDAASLERLRAAGFNRISFGMQSARQHVLRVLERTHTPGRPEACVAEARAAGFTHVNLDLIYGTPGESDADWRATLEAATGAGPDHISAYSLIVEEGTRLAQQIRRGEVPMTDEDVHADRYLIAEETLSAAGFTWYEVSNWASSPAGRCLHNELYWTGADWWGAGPGAHSHVGGVRWWNVKHPGAYAQALAAGRSPGAGRERLTPEDIRVERILLELRRAEGCELSLLTPAGLRAARQARDDGLLAAGPHAGGQAVLTLRGRLLADAVTRDLTD</sequence>
<keyword evidence="12" id="KW-1185">Reference proteome</keyword>
<dbReference type="InterPro" id="IPR006638">
    <property type="entry name" value="Elp3/MiaA/NifB-like_rSAM"/>
</dbReference>
<dbReference type="Gene3D" id="3.20.20.70">
    <property type="entry name" value="Aldolase class I"/>
    <property type="match status" value="1"/>
</dbReference>
<comment type="subcellular location">
    <subcellularLocation>
        <location evidence="9">Cytoplasm</location>
    </subcellularLocation>
</comment>
<comment type="similarity">
    <text evidence="1">Belongs to the anaerobic coproporphyrinogen-III oxidase family. HemW subfamily.</text>
</comment>
<accession>A0ABP5AZ75</accession>
<gene>
    <name evidence="11" type="primary">hemW</name>
    <name evidence="11" type="ORF">GCM10009716_37430</name>
</gene>
<evidence type="ECO:0000259" key="10">
    <source>
        <dbReference type="PROSITE" id="PS51918"/>
    </source>
</evidence>
<evidence type="ECO:0000313" key="12">
    <source>
        <dbReference type="Proteomes" id="UP001501303"/>
    </source>
</evidence>
<dbReference type="PROSITE" id="PS51918">
    <property type="entry name" value="RADICAL_SAM"/>
    <property type="match status" value="1"/>
</dbReference>
<name>A0ABP5AZ75_9ACTN</name>
<evidence type="ECO:0000256" key="9">
    <source>
        <dbReference type="RuleBase" id="RU364116"/>
    </source>
</evidence>
<proteinExistence type="inferred from homology"/>
<dbReference type="SFLD" id="SFLDF00562">
    <property type="entry name" value="HemN-like__clustered_with_heat"/>
    <property type="match status" value="1"/>
</dbReference>
<evidence type="ECO:0000256" key="5">
    <source>
        <dbReference type="ARBA" id="ARBA00022723"/>
    </source>
</evidence>
<evidence type="ECO:0000256" key="3">
    <source>
        <dbReference type="ARBA" id="ARBA00022617"/>
    </source>
</evidence>
<evidence type="ECO:0000256" key="2">
    <source>
        <dbReference type="ARBA" id="ARBA00017228"/>
    </source>
</evidence>
<organism evidence="11 12">
    <name type="scientific">Streptomyces sodiiphilus</name>
    <dbReference type="NCBI Taxonomy" id="226217"/>
    <lineage>
        <taxon>Bacteria</taxon>
        <taxon>Bacillati</taxon>
        <taxon>Actinomycetota</taxon>
        <taxon>Actinomycetes</taxon>
        <taxon>Kitasatosporales</taxon>
        <taxon>Streptomycetaceae</taxon>
        <taxon>Streptomyces</taxon>
    </lineage>
</organism>
<keyword evidence="6 9" id="KW-0408">Iron</keyword>
<evidence type="ECO:0000256" key="1">
    <source>
        <dbReference type="ARBA" id="ARBA00006100"/>
    </source>
</evidence>
<dbReference type="EMBL" id="BAAAMJ010000043">
    <property type="protein sequence ID" value="GAA1925691.1"/>
    <property type="molecule type" value="Genomic_DNA"/>
</dbReference>
<dbReference type="SFLD" id="SFLDS00029">
    <property type="entry name" value="Radical_SAM"/>
    <property type="match status" value="1"/>
</dbReference>
<dbReference type="InterPro" id="IPR007197">
    <property type="entry name" value="rSAM"/>
</dbReference>
<dbReference type="Pfam" id="PF04055">
    <property type="entry name" value="Radical_SAM"/>
    <property type="match status" value="1"/>
</dbReference>
<protein>
    <recommendedName>
        <fullName evidence="2 9">Heme chaperone HemW</fullName>
    </recommendedName>
</protein>
<dbReference type="SUPFAM" id="SSF102114">
    <property type="entry name" value="Radical SAM enzymes"/>
    <property type="match status" value="1"/>
</dbReference>
<comment type="function">
    <text evidence="9">Probably acts as a heme chaperone, transferring heme to an unknown acceptor. Binds one molecule of heme per monomer, possibly covalently. Binds 1 [4Fe-4S] cluster. The cluster is coordinated with 3 cysteines and an exchangeable S-adenosyl-L-methionine.</text>
</comment>
<reference evidence="12" key="1">
    <citation type="journal article" date="2019" name="Int. J. Syst. Evol. Microbiol.">
        <title>The Global Catalogue of Microorganisms (GCM) 10K type strain sequencing project: providing services to taxonomists for standard genome sequencing and annotation.</title>
        <authorList>
            <consortium name="The Broad Institute Genomics Platform"/>
            <consortium name="The Broad Institute Genome Sequencing Center for Infectious Disease"/>
            <person name="Wu L."/>
            <person name="Ma J."/>
        </authorList>
    </citation>
    <scope>NUCLEOTIDE SEQUENCE [LARGE SCALE GENOMIC DNA]</scope>
    <source>
        <strain evidence="12">JCM 13581</strain>
    </source>
</reference>